<proteinExistence type="predicted"/>
<gene>
    <name evidence="2" type="primary">SUVC07G0910</name>
    <name evidence="2" type="ORF">SUVC_07G0910</name>
</gene>
<dbReference type="CDD" id="cd00067">
    <property type="entry name" value="GAL4"/>
    <property type="match status" value="1"/>
</dbReference>
<organism evidence="2 3">
    <name type="scientific">Saccharomyces uvarum</name>
    <name type="common">Yeast</name>
    <name type="synonym">Saccharomyces bayanus var. uvarum</name>
    <dbReference type="NCBI Taxonomy" id="230603"/>
    <lineage>
        <taxon>Eukaryota</taxon>
        <taxon>Fungi</taxon>
        <taxon>Dikarya</taxon>
        <taxon>Ascomycota</taxon>
        <taxon>Saccharomycotina</taxon>
        <taxon>Saccharomycetes</taxon>
        <taxon>Saccharomycetales</taxon>
        <taxon>Saccharomycetaceae</taxon>
        <taxon>Saccharomyces</taxon>
    </lineage>
</organism>
<dbReference type="InterPro" id="IPR036864">
    <property type="entry name" value="Zn2-C6_fun-type_DNA-bd_sf"/>
</dbReference>
<evidence type="ECO:0008006" key="4">
    <source>
        <dbReference type="Google" id="ProtNLM"/>
    </source>
</evidence>
<accession>A0AA35NTE2</accession>
<evidence type="ECO:0000256" key="1">
    <source>
        <dbReference type="SAM" id="MobiDB-lite"/>
    </source>
</evidence>
<dbReference type="AlphaFoldDB" id="A0AA35NTE2"/>
<dbReference type="Proteomes" id="UP001162090">
    <property type="component" value="Chromosome 7"/>
</dbReference>
<feature type="compositionally biased region" description="Low complexity" evidence="1">
    <location>
        <begin position="135"/>
        <end position="159"/>
    </location>
</feature>
<dbReference type="GO" id="GO:0000981">
    <property type="term" value="F:DNA-binding transcription factor activity, RNA polymerase II-specific"/>
    <property type="evidence" value="ECO:0007669"/>
    <property type="project" value="InterPro"/>
</dbReference>
<dbReference type="InterPro" id="IPR001138">
    <property type="entry name" value="Zn2Cys6_DnaBD"/>
</dbReference>
<name>A0AA35NTE2_SACUV</name>
<evidence type="ECO:0000313" key="2">
    <source>
        <dbReference type="EMBL" id="CAI4062007.1"/>
    </source>
</evidence>
<protein>
    <recommendedName>
        <fullName evidence="4">Sut1p</fullName>
    </recommendedName>
</protein>
<dbReference type="EMBL" id="OX365918">
    <property type="protein sequence ID" value="CAI4062007.1"/>
    <property type="molecule type" value="Genomic_DNA"/>
</dbReference>
<sequence>MSTSITVRNRDQSLPPLLLPSVSLLEKDLYREGAQNVGITDPELSSANWPRKRTPPSDELVSGFASNSMFLGAKRLKSATADVNRYAMGIATITPPPTIPVSAVVSSSQNCLSSLEYQNHALASIGNEDSNAATTTMAMTSRSTSNSTISSTASTGSNSKRQRSGPSCDKCRLKKIKCNAKIEILLQDDSIIPLISDKLRYILTPTDIQLHKGTLLQNITLPDDVIEGTSSRKLIKHIDKLVLLTPCLPCTKKRHGHSSSSSSSTFSKNVNCTFSKGFTRADINVSSKISSKFKDKTIYDITYDDYKTTNL</sequence>
<dbReference type="SUPFAM" id="SSF57701">
    <property type="entry name" value="Zn2/Cys6 DNA-binding domain"/>
    <property type="match status" value="1"/>
</dbReference>
<dbReference type="GO" id="GO:0008270">
    <property type="term" value="F:zinc ion binding"/>
    <property type="evidence" value="ECO:0007669"/>
    <property type="project" value="InterPro"/>
</dbReference>
<evidence type="ECO:0000313" key="3">
    <source>
        <dbReference type="Proteomes" id="UP001162090"/>
    </source>
</evidence>
<feature type="region of interest" description="Disordered" evidence="1">
    <location>
        <begin position="135"/>
        <end position="169"/>
    </location>
</feature>
<reference evidence="2" key="1">
    <citation type="submission" date="2022-10" db="EMBL/GenBank/DDBJ databases">
        <authorList>
            <person name="Byrne P K."/>
        </authorList>
    </citation>
    <scope>NUCLEOTIDE SEQUENCE</scope>
    <source>
        <strain evidence="2">CBS7001</strain>
    </source>
</reference>